<feature type="domain" description="CRAL-TRIO" evidence="2">
    <location>
        <begin position="158"/>
        <end position="321"/>
    </location>
</feature>
<keyword evidence="4" id="KW-1185">Reference proteome</keyword>
<dbReference type="CDD" id="cd00170">
    <property type="entry name" value="SEC14"/>
    <property type="match status" value="1"/>
</dbReference>
<dbReference type="GO" id="GO:1902936">
    <property type="term" value="F:phosphatidylinositol bisphosphate binding"/>
    <property type="evidence" value="ECO:0007669"/>
    <property type="project" value="TreeGrafter"/>
</dbReference>
<feature type="compositionally biased region" description="Basic and acidic residues" evidence="1">
    <location>
        <begin position="46"/>
        <end position="59"/>
    </location>
</feature>
<protein>
    <recommendedName>
        <fullName evidence="2">CRAL-TRIO domain-containing protein</fullName>
    </recommendedName>
</protein>
<dbReference type="SUPFAM" id="SSF52087">
    <property type="entry name" value="CRAL/TRIO domain"/>
    <property type="match status" value="1"/>
</dbReference>
<dbReference type="InterPro" id="IPR036865">
    <property type="entry name" value="CRAL-TRIO_dom_sf"/>
</dbReference>
<sequence>MDCEIVQVILKGLKVLQGYNDYLRGKLLVNMATSVLQPGERLPNTKLEHASPRLTDDDSQAKLEAKERETGELPPELRERARLEIREEAGLREEALAQMRHFIEKHPAIKKCRTDAPFLLRFLRTKKYSIPQACSMLERYLTIRQMYPQWFQKLDPLDPKLAAVIDAGYLVPLPKRDSEGRRVVLSCMGRFDPHLYDSCVMARIHSMIVELLLDEPRSQLLGYTHVNDEAGMQMPHVSLWSLSDVRVMLNCIQNSTPMRHKCTHFVNIPHYGVKFFEFAVSLLSDKLKDRVLFHRTSDDLTKCVDASILPKEYGGTVPLKDMIEELKRKLLKHREDLLALDDLCIDLHALGKNDLTQDIHSTAGSFRKLELD</sequence>
<dbReference type="AlphaFoldDB" id="A0AAV1J3N8"/>
<dbReference type="SMART" id="SM01100">
    <property type="entry name" value="CRAL_TRIO_N"/>
    <property type="match status" value="1"/>
</dbReference>
<comment type="caution">
    <text evidence="3">The sequence shown here is derived from an EMBL/GenBank/DDBJ whole genome shotgun (WGS) entry which is preliminary data.</text>
</comment>
<dbReference type="Gene3D" id="1.20.5.1200">
    <property type="entry name" value="Alpha-tocopherol transfer"/>
    <property type="match status" value="1"/>
</dbReference>
<dbReference type="InterPro" id="IPR036273">
    <property type="entry name" value="CRAL/TRIO_N_dom_sf"/>
</dbReference>
<gene>
    <name evidence="3" type="ORF">LNINA_LOCUS3278</name>
</gene>
<dbReference type="EMBL" id="CAVLEF010000004">
    <property type="protein sequence ID" value="CAK1543463.1"/>
    <property type="molecule type" value="Genomic_DNA"/>
</dbReference>
<dbReference type="GO" id="GO:0016020">
    <property type="term" value="C:membrane"/>
    <property type="evidence" value="ECO:0007669"/>
    <property type="project" value="TreeGrafter"/>
</dbReference>
<dbReference type="SUPFAM" id="SSF46938">
    <property type="entry name" value="CRAL/TRIO N-terminal domain"/>
    <property type="match status" value="1"/>
</dbReference>
<evidence type="ECO:0000313" key="4">
    <source>
        <dbReference type="Proteomes" id="UP001497472"/>
    </source>
</evidence>
<feature type="region of interest" description="Disordered" evidence="1">
    <location>
        <begin position="40"/>
        <end position="59"/>
    </location>
</feature>
<accession>A0AAV1J3N8</accession>
<dbReference type="InterPro" id="IPR001251">
    <property type="entry name" value="CRAL-TRIO_dom"/>
</dbReference>
<proteinExistence type="predicted"/>
<evidence type="ECO:0000256" key="1">
    <source>
        <dbReference type="SAM" id="MobiDB-lite"/>
    </source>
</evidence>
<dbReference type="Pfam" id="PF00650">
    <property type="entry name" value="CRAL_TRIO"/>
    <property type="match status" value="1"/>
</dbReference>
<dbReference type="PANTHER" id="PTHR10174:SF166">
    <property type="entry name" value="LD40136P"/>
    <property type="match status" value="1"/>
</dbReference>
<dbReference type="SMART" id="SM00516">
    <property type="entry name" value="SEC14"/>
    <property type="match status" value="1"/>
</dbReference>
<dbReference type="PRINTS" id="PR00180">
    <property type="entry name" value="CRETINALDHBP"/>
</dbReference>
<dbReference type="Gene3D" id="1.10.8.20">
    <property type="entry name" value="N-terminal domain of phosphatidylinositol transfer protein sec14p"/>
    <property type="match status" value="1"/>
</dbReference>
<dbReference type="PANTHER" id="PTHR10174">
    <property type="entry name" value="ALPHA-TOCOPHEROL TRANSFER PROTEIN-RELATED"/>
    <property type="match status" value="1"/>
</dbReference>
<dbReference type="Gene3D" id="3.40.525.10">
    <property type="entry name" value="CRAL-TRIO lipid binding domain"/>
    <property type="match status" value="1"/>
</dbReference>
<dbReference type="InterPro" id="IPR011074">
    <property type="entry name" value="CRAL/TRIO_N_dom"/>
</dbReference>
<organism evidence="3 4">
    <name type="scientific">Leptosia nina</name>
    <dbReference type="NCBI Taxonomy" id="320188"/>
    <lineage>
        <taxon>Eukaryota</taxon>
        <taxon>Metazoa</taxon>
        <taxon>Ecdysozoa</taxon>
        <taxon>Arthropoda</taxon>
        <taxon>Hexapoda</taxon>
        <taxon>Insecta</taxon>
        <taxon>Pterygota</taxon>
        <taxon>Neoptera</taxon>
        <taxon>Endopterygota</taxon>
        <taxon>Lepidoptera</taxon>
        <taxon>Glossata</taxon>
        <taxon>Ditrysia</taxon>
        <taxon>Papilionoidea</taxon>
        <taxon>Pieridae</taxon>
        <taxon>Pierinae</taxon>
        <taxon>Leptosia</taxon>
    </lineage>
</organism>
<name>A0AAV1J3N8_9NEOP</name>
<dbReference type="Proteomes" id="UP001497472">
    <property type="component" value="Unassembled WGS sequence"/>
</dbReference>
<reference evidence="3 4" key="1">
    <citation type="submission" date="2023-11" db="EMBL/GenBank/DDBJ databases">
        <authorList>
            <person name="Okamura Y."/>
        </authorList>
    </citation>
    <scope>NUCLEOTIDE SEQUENCE [LARGE SCALE GENOMIC DNA]</scope>
</reference>
<evidence type="ECO:0000259" key="2">
    <source>
        <dbReference type="PROSITE" id="PS50191"/>
    </source>
</evidence>
<evidence type="ECO:0000313" key="3">
    <source>
        <dbReference type="EMBL" id="CAK1543463.1"/>
    </source>
</evidence>
<dbReference type="PROSITE" id="PS50191">
    <property type="entry name" value="CRAL_TRIO"/>
    <property type="match status" value="1"/>
</dbReference>